<dbReference type="STRING" id="210143.A0A1R3JR66"/>
<gene>
    <name evidence="8" type="ORF">CCACVL1_04601</name>
</gene>
<evidence type="ECO:0000259" key="7">
    <source>
        <dbReference type="PROSITE" id="PS50089"/>
    </source>
</evidence>
<dbReference type="GO" id="GO:0008270">
    <property type="term" value="F:zinc ion binding"/>
    <property type="evidence" value="ECO:0007669"/>
    <property type="project" value="UniProtKB-KW"/>
</dbReference>
<dbReference type="Pfam" id="PF13639">
    <property type="entry name" value="zf-RING_2"/>
    <property type="match status" value="1"/>
</dbReference>
<dbReference type="InterPro" id="IPR013083">
    <property type="entry name" value="Znf_RING/FYVE/PHD"/>
</dbReference>
<evidence type="ECO:0000256" key="2">
    <source>
        <dbReference type="ARBA" id="ARBA00012483"/>
    </source>
</evidence>
<name>A0A1R3JR66_COCAP</name>
<dbReference type="EMBL" id="AWWV01007229">
    <property type="protein sequence ID" value="OMO97336.1"/>
    <property type="molecule type" value="Genomic_DNA"/>
</dbReference>
<dbReference type="Gene3D" id="3.30.40.10">
    <property type="entry name" value="Zinc/RING finger domain, C3HC4 (zinc finger)"/>
    <property type="match status" value="1"/>
</dbReference>
<evidence type="ECO:0000313" key="9">
    <source>
        <dbReference type="Proteomes" id="UP000188268"/>
    </source>
</evidence>
<keyword evidence="4 6" id="KW-0863">Zinc-finger</keyword>
<feature type="domain" description="RING-type" evidence="7">
    <location>
        <begin position="146"/>
        <end position="188"/>
    </location>
</feature>
<dbReference type="Proteomes" id="UP000188268">
    <property type="component" value="Unassembled WGS sequence"/>
</dbReference>
<dbReference type="GO" id="GO:0061630">
    <property type="term" value="F:ubiquitin protein ligase activity"/>
    <property type="evidence" value="ECO:0007669"/>
    <property type="project" value="UniProtKB-EC"/>
</dbReference>
<dbReference type="PANTHER" id="PTHR15710">
    <property type="entry name" value="E3 UBIQUITIN-PROTEIN LIGASE PRAJA"/>
    <property type="match status" value="1"/>
</dbReference>
<organism evidence="8 9">
    <name type="scientific">Corchorus capsularis</name>
    <name type="common">Jute</name>
    <dbReference type="NCBI Taxonomy" id="210143"/>
    <lineage>
        <taxon>Eukaryota</taxon>
        <taxon>Viridiplantae</taxon>
        <taxon>Streptophyta</taxon>
        <taxon>Embryophyta</taxon>
        <taxon>Tracheophyta</taxon>
        <taxon>Spermatophyta</taxon>
        <taxon>Magnoliopsida</taxon>
        <taxon>eudicotyledons</taxon>
        <taxon>Gunneridae</taxon>
        <taxon>Pentapetalae</taxon>
        <taxon>rosids</taxon>
        <taxon>malvids</taxon>
        <taxon>Malvales</taxon>
        <taxon>Malvaceae</taxon>
        <taxon>Grewioideae</taxon>
        <taxon>Apeibeae</taxon>
        <taxon>Corchorus</taxon>
    </lineage>
</organism>
<reference evidence="8 9" key="1">
    <citation type="submission" date="2013-09" db="EMBL/GenBank/DDBJ databases">
        <title>Corchorus capsularis genome sequencing.</title>
        <authorList>
            <person name="Alam M."/>
            <person name="Haque M.S."/>
            <person name="Islam M.S."/>
            <person name="Emdad E.M."/>
            <person name="Islam M.M."/>
            <person name="Ahmed B."/>
            <person name="Halim A."/>
            <person name="Hossen Q.M.M."/>
            <person name="Hossain M.Z."/>
            <person name="Ahmed R."/>
            <person name="Khan M.M."/>
            <person name="Islam R."/>
            <person name="Rashid M.M."/>
            <person name="Khan S.A."/>
            <person name="Rahman M.S."/>
            <person name="Alam M."/>
        </authorList>
    </citation>
    <scope>NUCLEOTIDE SEQUENCE [LARGE SCALE GENOMIC DNA]</scope>
    <source>
        <strain evidence="9">cv. CVL-1</strain>
        <tissue evidence="8">Whole seedling</tissue>
    </source>
</reference>
<dbReference type="Gramene" id="OMO97336">
    <property type="protein sequence ID" value="OMO97336"/>
    <property type="gene ID" value="CCACVL1_04601"/>
</dbReference>
<dbReference type="PANTHER" id="PTHR15710:SF59">
    <property type="entry name" value="E3 UBIQUITIN-PROTEIN LIGASE SDIR1-LIKE"/>
    <property type="match status" value="1"/>
</dbReference>
<comment type="caution">
    <text evidence="8">The sequence shown here is derived from an EMBL/GenBank/DDBJ whole genome shotgun (WGS) entry which is preliminary data.</text>
</comment>
<dbReference type="EC" id="2.3.2.27" evidence="2"/>
<proteinExistence type="predicted"/>
<dbReference type="PROSITE" id="PS50089">
    <property type="entry name" value="ZF_RING_2"/>
    <property type="match status" value="1"/>
</dbReference>
<evidence type="ECO:0000256" key="5">
    <source>
        <dbReference type="ARBA" id="ARBA00022833"/>
    </source>
</evidence>
<dbReference type="AlphaFoldDB" id="A0A1R3JR66"/>
<protein>
    <recommendedName>
        <fullName evidence="2">RING-type E3 ubiquitin transferase</fullName>
        <ecNumber evidence="2">2.3.2.27</ecNumber>
    </recommendedName>
</protein>
<evidence type="ECO:0000256" key="6">
    <source>
        <dbReference type="PROSITE-ProRule" id="PRU00175"/>
    </source>
</evidence>
<comment type="catalytic activity">
    <reaction evidence="1">
        <text>S-ubiquitinyl-[E2 ubiquitin-conjugating enzyme]-L-cysteine + [acceptor protein]-L-lysine = [E2 ubiquitin-conjugating enzyme]-L-cysteine + N(6)-ubiquitinyl-[acceptor protein]-L-lysine.</text>
        <dbReference type="EC" id="2.3.2.27"/>
    </reaction>
</comment>
<dbReference type="GO" id="GO:0005737">
    <property type="term" value="C:cytoplasm"/>
    <property type="evidence" value="ECO:0007669"/>
    <property type="project" value="TreeGrafter"/>
</dbReference>
<keyword evidence="5" id="KW-0862">Zinc</keyword>
<dbReference type="GO" id="GO:0016567">
    <property type="term" value="P:protein ubiquitination"/>
    <property type="evidence" value="ECO:0007669"/>
    <property type="project" value="TreeGrafter"/>
</dbReference>
<keyword evidence="3" id="KW-0479">Metal-binding</keyword>
<evidence type="ECO:0000313" key="8">
    <source>
        <dbReference type="EMBL" id="OMO97336.1"/>
    </source>
</evidence>
<evidence type="ECO:0000256" key="1">
    <source>
        <dbReference type="ARBA" id="ARBA00000900"/>
    </source>
</evidence>
<dbReference type="SMART" id="SM00184">
    <property type="entry name" value="RING"/>
    <property type="match status" value="1"/>
</dbReference>
<keyword evidence="9" id="KW-1185">Reference proteome</keyword>
<dbReference type="SUPFAM" id="SSF57850">
    <property type="entry name" value="RING/U-box"/>
    <property type="match status" value="1"/>
</dbReference>
<dbReference type="InterPro" id="IPR001841">
    <property type="entry name" value="Znf_RING"/>
</dbReference>
<evidence type="ECO:0000256" key="3">
    <source>
        <dbReference type="ARBA" id="ARBA00022723"/>
    </source>
</evidence>
<sequence>MSTDDLVTFMLQVCHRMIGLNRKKLNLIVSVRKVVTVPYEEYLAMLKAEKQQELLEQLAVMVRYGRHGNSNIRVPRQEWQEMTAAIREAGLGNSIRDALDLMRQRAMRESGEVIRVVPAAATSIQALEKVTMMSDGIDDTEEIIKCIFCLEEMAKGCEVTRMPCSHIFHGPCIEKWLKERSHMCPICRFKLPTGD</sequence>
<dbReference type="OrthoDB" id="4348522at2759"/>
<accession>A0A1R3JR66</accession>
<evidence type="ECO:0000256" key="4">
    <source>
        <dbReference type="ARBA" id="ARBA00022771"/>
    </source>
</evidence>